<evidence type="ECO:0000256" key="1">
    <source>
        <dbReference type="SAM" id="MobiDB-lite"/>
    </source>
</evidence>
<name>A0A1B6IAP6_9HEMI</name>
<sequence length="163" mass="18570">VGQERPNHEMPDAMNRNLRTQEHTAVLANPPRIPIQPRIVLPAHVGQERLYHEMPGAMNQNLRTQEHTAVLANPPRIPIQPRLVLPVHVGQEMPNHEMPDAMNRNLRVNRQLRNQPYPQQLHVGLGRRVNPIVRNSRAAGHLPANAGVHPRGNVRHNLPYHQN</sequence>
<gene>
    <name evidence="2" type="ORF">g.37049</name>
</gene>
<feature type="region of interest" description="Disordered" evidence="1">
    <location>
        <begin position="140"/>
        <end position="163"/>
    </location>
</feature>
<organism evidence="2">
    <name type="scientific">Homalodisca liturata</name>
    <dbReference type="NCBI Taxonomy" id="320908"/>
    <lineage>
        <taxon>Eukaryota</taxon>
        <taxon>Metazoa</taxon>
        <taxon>Ecdysozoa</taxon>
        <taxon>Arthropoda</taxon>
        <taxon>Hexapoda</taxon>
        <taxon>Insecta</taxon>
        <taxon>Pterygota</taxon>
        <taxon>Neoptera</taxon>
        <taxon>Paraneoptera</taxon>
        <taxon>Hemiptera</taxon>
        <taxon>Auchenorrhyncha</taxon>
        <taxon>Membracoidea</taxon>
        <taxon>Cicadellidae</taxon>
        <taxon>Cicadellinae</taxon>
        <taxon>Proconiini</taxon>
        <taxon>Homalodisca</taxon>
    </lineage>
</organism>
<proteinExistence type="predicted"/>
<dbReference type="AlphaFoldDB" id="A0A1B6IAP6"/>
<protein>
    <submittedName>
        <fullName evidence="2">Uncharacterized protein</fullName>
    </submittedName>
</protein>
<dbReference type="EMBL" id="GECU01023717">
    <property type="protein sequence ID" value="JAS83989.1"/>
    <property type="molecule type" value="Transcribed_RNA"/>
</dbReference>
<feature type="non-terminal residue" evidence="2">
    <location>
        <position position="1"/>
    </location>
</feature>
<evidence type="ECO:0000313" key="2">
    <source>
        <dbReference type="EMBL" id="JAS83989.1"/>
    </source>
</evidence>
<reference evidence="2" key="1">
    <citation type="submission" date="2015-11" db="EMBL/GenBank/DDBJ databases">
        <title>De novo transcriptome assembly of four potential Pierce s Disease insect vectors from Arizona vineyards.</title>
        <authorList>
            <person name="Tassone E.E."/>
        </authorList>
    </citation>
    <scope>NUCLEOTIDE SEQUENCE</scope>
</reference>
<accession>A0A1B6IAP6</accession>